<proteinExistence type="predicted"/>
<evidence type="ECO:0000256" key="2">
    <source>
        <dbReference type="ARBA" id="ARBA00022801"/>
    </source>
</evidence>
<dbReference type="PANTHER" id="PTHR12103">
    <property type="entry name" value="5'-NUCLEOTIDASE DOMAIN-CONTAINING"/>
    <property type="match status" value="1"/>
</dbReference>
<name>A0A915IQ82_ROMCU</name>
<evidence type="ECO:0000256" key="1">
    <source>
        <dbReference type="ARBA" id="ARBA00022723"/>
    </source>
</evidence>
<reference evidence="5" key="1">
    <citation type="submission" date="2022-11" db="UniProtKB">
        <authorList>
            <consortium name="WormBaseParasite"/>
        </authorList>
    </citation>
    <scope>IDENTIFICATION</scope>
</reference>
<dbReference type="Proteomes" id="UP000887565">
    <property type="component" value="Unplaced"/>
</dbReference>
<accession>A0A915IQ82</accession>
<evidence type="ECO:0000313" key="4">
    <source>
        <dbReference type="Proteomes" id="UP000887565"/>
    </source>
</evidence>
<dbReference type="GO" id="GO:0008253">
    <property type="term" value="F:5'-nucleotidase activity"/>
    <property type="evidence" value="ECO:0007669"/>
    <property type="project" value="TreeGrafter"/>
</dbReference>
<sequence length="193" mass="21972">MLSTTLPFPQVTQQHLALNSYPAILSDLPYDPGFAIRGLHYDVRCGTLLKLDAYALIQDGTVFRGRTSLNVDQVRHLYGGNYVPFHYLPTPDDKDSAKMVQSLDLFSLPEVGLLANIIQYFDDSNIDFDPESLFRDVRTVVQSVHLSGVMYDAVSNNLPKYIHYMHGLKEFFERLIAHKKIVFLISNSPFRSM</sequence>
<dbReference type="AlphaFoldDB" id="A0A915IQ82"/>
<organism evidence="4 5">
    <name type="scientific">Romanomermis culicivorax</name>
    <name type="common">Nematode worm</name>
    <dbReference type="NCBI Taxonomy" id="13658"/>
    <lineage>
        <taxon>Eukaryota</taxon>
        <taxon>Metazoa</taxon>
        <taxon>Ecdysozoa</taxon>
        <taxon>Nematoda</taxon>
        <taxon>Enoplea</taxon>
        <taxon>Dorylaimia</taxon>
        <taxon>Mermithida</taxon>
        <taxon>Mermithoidea</taxon>
        <taxon>Mermithidae</taxon>
        <taxon>Romanomermis</taxon>
    </lineage>
</organism>
<protein>
    <submittedName>
        <fullName evidence="5">Uncharacterized protein</fullName>
    </submittedName>
</protein>
<dbReference type="Pfam" id="PF05761">
    <property type="entry name" value="5_nucleotid"/>
    <property type="match status" value="1"/>
</dbReference>
<dbReference type="InterPro" id="IPR008380">
    <property type="entry name" value="HAD-SF_hydro_IG_5-nucl"/>
</dbReference>
<dbReference type="SUPFAM" id="SSF56784">
    <property type="entry name" value="HAD-like"/>
    <property type="match status" value="1"/>
</dbReference>
<keyword evidence="1" id="KW-0479">Metal-binding</keyword>
<dbReference type="PANTHER" id="PTHR12103:SF12">
    <property type="entry name" value="FI20020P1"/>
    <property type="match status" value="1"/>
</dbReference>
<keyword evidence="2" id="KW-0378">Hydrolase</keyword>
<keyword evidence="3" id="KW-0460">Magnesium</keyword>
<dbReference type="GO" id="GO:0046872">
    <property type="term" value="F:metal ion binding"/>
    <property type="evidence" value="ECO:0007669"/>
    <property type="project" value="UniProtKB-KW"/>
</dbReference>
<evidence type="ECO:0000256" key="3">
    <source>
        <dbReference type="ARBA" id="ARBA00022842"/>
    </source>
</evidence>
<dbReference type="WBParaSite" id="nRc.2.0.1.t15966-RA">
    <property type="protein sequence ID" value="nRc.2.0.1.t15966-RA"/>
    <property type="gene ID" value="nRc.2.0.1.g15966"/>
</dbReference>
<keyword evidence="4" id="KW-1185">Reference proteome</keyword>
<dbReference type="InterPro" id="IPR036412">
    <property type="entry name" value="HAD-like_sf"/>
</dbReference>
<evidence type="ECO:0000313" key="5">
    <source>
        <dbReference type="WBParaSite" id="nRc.2.0.1.t15966-RA"/>
    </source>
</evidence>